<accession>A0A314XR54</accession>
<proteinExistence type="predicted"/>
<dbReference type="Proteomes" id="UP000250321">
    <property type="component" value="Unassembled WGS sequence"/>
</dbReference>
<gene>
    <name evidence="1" type="ORF">Pyn_15464</name>
</gene>
<organism evidence="1 2">
    <name type="scientific">Prunus yedoensis var. nudiflora</name>
    <dbReference type="NCBI Taxonomy" id="2094558"/>
    <lineage>
        <taxon>Eukaryota</taxon>
        <taxon>Viridiplantae</taxon>
        <taxon>Streptophyta</taxon>
        <taxon>Embryophyta</taxon>
        <taxon>Tracheophyta</taxon>
        <taxon>Spermatophyta</taxon>
        <taxon>Magnoliopsida</taxon>
        <taxon>eudicotyledons</taxon>
        <taxon>Gunneridae</taxon>
        <taxon>Pentapetalae</taxon>
        <taxon>rosids</taxon>
        <taxon>fabids</taxon>
        <taxon>Rosales</taxon>
        <taxon>Rosaceae</taxon>
        <taxon>Amygdaloideae</taxon>
        <taxon>Amygdaleae</taxon>
        <taxon>Prunus</taxon>
    </lineage>
</organism>
<name>A0A314XR54_PRUYE</name>
<comment type="caution">
    <text evidence="1">The sequence shown here is derived from an EMBL/GenBank/DDBJ whole genome shotgun (WGS) entry which is preliminary data.</text>
</comment>
<evidence type="ECO:0000313" key="1">
    <source>
        <dbReference type="EMBL" id="PQP94120.1"/>
    </source>
</evidence>
<sequence length="128" mass="14197">MFYFLVTLFTQGSQNFNLTQVTKVAKSIALTIFTRTPPQSSRSPLSLEPTSSSLPGFAFSLSTHSPRFASDAYRWWLRVGSSLCDHDSVLGSKSGDVVLDDGVDFNCASIVCLDERKAWMRSTRCRSC</sequence>
<reference evidence="1 2" key="1">
    <citation type="submission" date="2018-02" db="EMBL/GenBank/DDBJ databases">
        <title>Draft genome of wild Prunus yedoensis var. nudiflora.</title>
        <authorList>
            <person name="Baek S."/>
            <person name="Kim J.-H."/>
            <person name="Choi K."/>
            <person name="Kim G.-B."/>
            <person name="Cho A."/>
            <person name="Jang H."/>
            <person name="Shin C.-H."/>
            <person name="Yu H.-J."/>
            <person name="Mun J.-H."/>
        </authorList>
    </citation>
    <scope>NUCLEOTIDE SEQUENCE [LARGE SCALE GENOMIC DNA]</scope>
    <source>
        <strain evidence="2">cv. Jeju island</strain>
        <tissue evidence="1">Leaf</tissue>
    </source>
</reference>
<evidence type="ECO:0000313" key="2">
    <source>
        <dbReference type="Proteomes" id="UP000250321"/>
    </source>
</evidence>
<keyword evidence="2" id="KW-1185">Reference proteome</keyword>
<protein>
    <submittedName>
        <fullName evidence="1">Uncharacterized protein</fullName>
    </submittedName>
</protein>
<dbReference type="AlphaFoldDB" id="A0A314XR54"/>
<dbReference type="EMBL" id="PJQY01002388">
    <property type="protein sequence ID" value="PQP94120.1"/>
    <property type="molecule type" value="Genomic_DNA"/>
</dbReference>